<dbReference type="Proteomes" id="UP000051861">
    <property type="component" value="Unassembled WGS sequence"/>
</dbReference>
<dbReference type="Pfam" id="PF00781">
    <property type="entry name" value="DAGK_cat"/>
    <property type="match status" value="1"/>
</dbReference>
<dbReference type="EMBL" id="LIZX01000027">
    <property type="protein sequence ID" value="KPJ69297.1"/>
    <property type="molecule type" value="Genomic_DNA"/>
</dbReference>
<evidence type="ECO:0000313" key="4">
    <source>
        <dbReference type="EMBL" id="KPJ69297.1"/>
    </source>
</evidence>
<proteinExistence type="inferred from homology"/>
<comment type="caution">
    <text evidence="4">The sequence shown here is derived from an EMBL/GenBank/DDBJ whole genome shotgun (WGS) entry which is preliminary data.</text>
</comment>
<evidence type="ECO:0000256" key="1">
    <source>
        <dbReference type="ARBA" id="ARBA00001946"/>
    </source>
</evidence>
<dbReference type="InterPro" id="IPR017438">
    <property type="entry name" value="ATP-NAD_kinase_N"/>
</dbReference>
<name>A0A0S7Y3G9_UNCSA</name>
<dbReference type="AlphaFoldDB" id="A0A0S7Y3G9"/>
<feature type="domain" description="DAGKc" evidence="3">
    <location>
        <begin position="1"/>
        <end position="98"/>
    </location>
</feature>
<dbReference type="Gene3D" id="3.40.50.10330">
    <property type="entry name" value="Probable inorganic polyphosphate/atp-NAD kinase, domain 1"/>
    <property type="match status" value="1"/>
</dbReference>
<dbReference type="PANTHER" id="PTHR12358">
    <property type="entry name" value="SPHINGOSINE KINASE"/>
    <property type="match status" value="1"/>
</dbReference>
<dbReference type="InterPro" id="IPR016064">
    <property type="entry name" value="NAD/diacylglycerol_kinase_sf"/>
</dbReference>
<dbReference type="PANTHER" id="PTHR12358:SF54">
    <property type="entry name" value="SPHINGOSINE KINASE RELATED PROTEIN"/>
    <property type="match status" value="1"/>
</dbReference>
<dbReference type="SUPFAM" id="SSF111331">
    <property type="entry name" value="NAD kinase/diacylglycerol kinase-like"/>
    <property type="match status" value="1"/>
</dbReference>
<comment type="cofactor">
    <cofactor evidence="1">
        <name>Mg(2+)</name>
        <dbReference type="ChEBI" id="CHEBI:18420"/>
    </cofactor>
</comment>
<evidence type="ECO:0000313" key="5">
    <source>
        <dbReference type="Proteomes" id="UP000051861"/>
    </source>
</evidence>
<dbReference type="InterPro" id="IPR001206">
    <property type="entry name" value="Diacylglycerol_kinase_cat_dom"/>
</dbReference>
<sequence length="309" mass="35145">MLVLLNKYSNNGKGFQKWEEFKDELEEKYIGRNYSLISDFAGLSDNLHREFKRGERTFVAAGGDGTINFLLNQIMHMKERERNQLVVGAIGLGSSNDFHKPFSENSFLSNKVPLKLNHKNAVEHNVGQVDFEDENGKWQRKYFIINCGLGVVAQANYLFNSKDKVVKWLKSKWVMGTIWYAALKTLIAAQNIPAKIMIGDENYKTEVTNLSVIINPHLSGNFCYDFKISASSDYLAIALCERMGLLLRLRTILSLTRGKFLGLPKTRSWMTNRIEILPTSLTPLELDGEVYLARSIKIELLQGVLKVSQ</sequence>
<dbReference type="PROSITE" id="PS50146">
    <property type="entry name" value="DAGK"/>
    <property type="match status" value="1"/>
</dbReference>
<organism evidence="4 5">
    <name type="scientific">candidate division WOR-1 bacterium DG_54_3</name>
    <dbReference type="NCBI Taxonomy" id="1703775"/>
    <lineage>
        <taxon>Bacteria</taxon>
        <taxon>Bacillati</taxon>
        <taxon>Saganbacteria</taxon>
    </lineage>
</organism>
<evidence type="ECO:0000259" key="3">
    <source>
        <dbReference type="PROSITE" id="PS50146"/>
    </source>
</evidence>
<gene>
    <name evidence="4" type="ORF">AMJ44_04150</name>
</gene>
<accession>A0A0S7Y3G9</accession>
<dbReference type="GO" id="GO:0016301">
    <property type="term" value="F:kinase activity"/>
    <property type="evidence" value="ECO:0007669"/>
    <property type="project" value="InterPro"/>
</dbReference>
<evidence type="ECO:0000256" key="2">
    <source>
        <dbReference type="ARBA" id="ARBA00005983"/>
    </source>
</evidence>
<reference evidence="4 5" key="1">
    <citation type="journal article" date="2015" name="Microbiome">
        <title>Genomic resolution of linkages in carbon, nitrogen, and sulfur cycling among widespread estuary sediment bacteria.</title>
        <authorList>
            <person name="Baker B.J."/>
            <person name="Lazar C.S."/>
            <person name="Teske A.P."/>
            <person name="Dick G.J."/>
        </authorList>
    </citation>
    <scope>NUCLEOTIDE SEQUENCE [LARGE SCALE GENOMIC DNA]</scope>
    <source>
        <strain evidence="4">DG_54_3</strain>
    </source>
</reference>
<protein>
    <recommendedName>
        <fullName evidence="3">DAGKc domain-containing protein</fullName>
    </recommendedName>
</protein>
<dbReference type="InterPro" id="IPR050187">
    <property type="entry name" value="Lipid_Phosphate_FormReg"/>
</dbReference>
<dbReference type="Gene3D" id="2.60.200.40">
    <property type="match status" value="1"/>
</dbReference>
<comment type="similarity">
    <text evidence="2">Belongs to the diacylglycerol/lipid kinase family.</text>
</comment>